<reference evidence="4 5" key="1">
    <citation type="journal article" date="2017" name="Chemistry">
        <title>Isolation, Biosynthesis and Chemical Modifications of Rubterolones A-F: Rare Tropolone Alkaloids from Actinomadura sp. 5-2.</title>
        <authorList>
            <person name="Guo H."/>
            <person name="Benndorf R."/>
            <person name="Leichnitz D."/>
            <person name="Klassen J.L."/>
            <person name="Vollmers J."/>
            <person name="Gorls H."/>
            <person name="Steinacker M."/>
            <person name="Weigel C."/>
            <person name="Dahse H.M."/>
            <person name="Kaster A.K."/>
            <person name="de Beer Z.W."/>
            <person name="Poulsen M."/>
            <person name="Beemelmanns C."/>
        </authorList>
    </citation>
    <scope>NUCLEOTIDE SEQUENCE [LARGE SCALE GENOMIC DNA]</scope>
    <source>
        <strain evidence="4 5">5-2</strain>
    </source>
</reference>
<feature type="compositionally biased region" description="Basic and acidic residues" evidence="1">
    <location>
        <begin position="632"/>
        <end position="643"/>
    </location>
</feature>
<feature type="compositionally biased region" description="Pro residues" evidence="1">
    <location>
        <begin position="338"/>
        <end position="365"/>
    </location>
</feature>
<dbReference type="EMBL" id="MTBP01000004">
    <property type="protein sequence ID" value="POM22683.1"/>
    <property type="molecule type" value="Genomic_DNA"/>
</dbReference>
<feature type="compositionally biased region" description="Pro residues" evidence="1">
    <location>
        <begin position="460"/>
        <end position="470"/>
    </location>
</feature>
<evidence type="ECO:0000259" key="2">
    <source>
        <dbReference type="Pfam" id="PF07179"/>
    </source>
</evidence>
<feature type="domain" description="TY-Chap N-terminal" evidence="3">
    <location>
        <begin position="1"/>
        <end position="124"/>
    </location>
</feature>
<feature type="domain" description="SseB protein N-terminal" evidence="2">
    <location>
        <begin position="171"/>
        <end position="280"/>
    </location>
</feature>
<feature type="region of interest" description="Disordered" evidence="1">
    <location>
        <begin position="872"/>
        <end position="895"/>
    </location>
</feature>
<keyword evidence="5" id="KW-1185">Reference proteome</keyword>
<feature type="compositionally biased region" description="Low complexity" evidence="1">
    <location>
        <begin position="534"/>
        <end position="548"/>
    </location>
</feature>
<accession>A0A2P4UCB5</accession>
<dbReference type="InterPro" id="IPR009839">
    <property type="entry name" value="SseB_N"/>
</dbReference>
<feature type="compositionally biased region" description="Pro residues" evidence="1">
    <location>
        <begin position="589"/>
        <end position="598"/>
    </location>
</feature>
<gene>
    <name evidence="4" type="ORF">BTM25_48870</name>
</gene>
<protein>
    <submittedName>
        <fullName evidence="4">Uncharacterized protein</fullName>
    </submittedName>
</protein>
<sequence>MDWEDFAGRLSRELQRLPVRSFIIVQGPTGLPYVQAMRSTSAIDAEAVGSAFLPRPLSHRQERRLGALGWRKPDGRDRLNWSHRLTMPPRMRLTPLQSAEVDRLADRMVAAFRDVYGVRSPLDLVYQAGRTSGDGGGLALPGLGLPLAIPEAEQTTAEAAGLAPPPAVDDLEAELTAARRRGDEQAYLALLAGATLCLPVPGEPGSEAADQFATAKFGDGTYVLGFTSPEAMDRSLRGQAVHHRPVTLAELARAWPRREWGLAVDPGLPSAAYLDAETVARTAGADLAARPAAAPVPESPSVRTTPLPSVEPPAKPEPDDKRVAGKPAPSDPSRTTPDAPPRPPAPPAPQAVPEPPSRPAPPQPEPSVRTPQATPMPGRPAAAPATPPQPPVRTPQATPTPGRPAATPAPDTPPRRPAPEPASHPAAPDIAPRQPDRQAEPPRRATPPQPEPAVRTPQTTPAPTPTPAAPDSPRTPAEPGRPDVPVRQPAAHEFGHRPEPARPGTPDVPARKPAAAQEPGRQVAPPEPPRRPAVPDVPVRQPAAAPSEAPRRPGTPEVPARQPAAQHAEPPHRPGARQPVAAQEFGYQPTPPEPPRQPAVPDVPARQPAAPEAGRQPLRDVPRWAAEPASHAQEKPVPVERHAAAAHALPQAPGGTRLGDRRVAPVPGSTTPDPPGGGRGTRTPSETRVDAPKPSMTQPDPVPADGRAPKPLPTVERAAPTRIRPTSAEFVVMQKVLRPEHVRHYVEGGYELVAGYVHRLKDVADLRTPTEIVRALGLTYQGTPFSASDDTIHVLRWPAVKPTLFRTPLGGIDEWSMEIIPGGWVIENAPFPGSGYAPGDGPPIPEFKIDSQRLPHEAEIYRIDRSGEATPIARFDADRRQWRRTAGGDAEGARR</sequence>
<dbReference type="Pfam" id="PF22552">
    <property type="entry name" value="TY-Chap3"/>
    <property type="match status" value="1"/>
</dbReference>
<evidence type="ECO:0000256" key="1">
    <source>
        <dbReference type="SAM" id="MobiDB-lite"/>
    </source>
</evidence>
<feature type="compositionally biased region" description="Low complexity" evidence="1">
    <location>
        <begin position="366"/>
        <end position="384"/>
    </location>
</feature>
<feature type="compositionally biased region" description="Basic and acidic residues" evidence="1">
    <location>
        <begin position="314"/>
        <end position="323"/>
    </location>
</feature>
<evidence type="ECO:0000259" key="3">
    <source>
        <dbReference type="Pfam" id="PF22552"/>
    </source>
</evidence>
<proteinExistence type="predicted"/>
<dbReference type="AlphaFoldDB" id="A0A2P4UCB5"/>
<name>A0A2P4UCB5_9ACTN</name>
<feature type="region of interest" description="Disordered" evidence="1">
    <location>
        <begin position="290"/>
        <end position="721"/>
    </location>
</feature>
<dbReference type="Pfam" id="PF07179">
    <property type="entry name" value="SseB"/>
    <property type="match status" value="1"/>
</dbReference>
<dbReference type="RefSeq" id="WP_103565381.1">
    <property type="nucleotide sequence ID" value="NZ_MTBP01000004.1"/>
</dbReference>
<dbReference type="Proteomes" id="UP000242367">
    <property type="component" value="Unassembled WGS sequence"/>
</dbReference>
<feature type="compositionally biased region" description="Low complexity" evidence="1">
    <location>
        <begin position="394"/>
        <end position="409"/>
    </location>
</feature>
<feature type="compositionally biased region" description="Basic and acidic residues" evidence="1">
    <location>
        <begin position="434"/>
        <end position="443"/>
    </location>
</feature>
<evidence type="ECO:0000313" key="4">
    <source>
        <dbReference type="EMBL" id="POM22683.1"/>
    </source>
</evidence>
<dbReference type="InterPro" id="IPR054344">
    <property type="entry name" value="TY-Chap_N"/>
</dbReference>
<evidence type="ECO:0000313" key="5">
    <source>
        <dbReference type="Proteomes" id="UP000242367"/>
    </source>
</evidence>
<comment type="caution">
    <text evidence="4">The sequence shown here is derived from an EMBL/GenBank/DDBJ whole genome shotgun (WGS) entry which is preliminary data.</text>
</comment>
<organism evidence="4 5">
    <name type="scientific">Actinomadura rubteroloni</name>
    <dbReference type="NCBI Taxonomy" id="1926885"/>
    <lineage>
        <taxon>Bacteria</taxon>
        <taxon>Bacillati</taxon>
        <taxon>Actinomycetota</taxon>
        <taxon>Actinomycetes</taxon>
        <taxon>Streptosporangiales</taxon>
        <taxon>Thermomonosporaceae</taxon>
        <taxon>Actinomadura</taxon>
    </lineage>
</organism>